<sequence>MLQRSLLIDDMTLERVMQAVLFYADTVTVRATATIPETSKVTYRRLNELIDMGAVRTWAHEYELARGGRIRVGDRRTVITGDPHHVIPMEITRTLRLRIDEELTENRDLPYSPGTGLREGVSEIVQLRHSMSTFRLADILDAGGLLAGGRERSPIIRSVERTTVPVDPREAVVREVVGRCSFGELCDLPLSAVEDCRRAMPRFSNLLAQRLSADGTSGHDLSPAELAGMIVAEYRKVRPSARPSRNSPVEGAAWDVVGAVLPHAVVVRTMGRQIEWFRYRGIARPFMLLGKLQHYTN</sequence>
<protein>
    <submittedName>
        <fullName evidence="1">Uncharacterized protein</fullName>
    </submittedName>
</protein>
<dbReference type="Proteomes" id="UP001500151">
    <property type="component" value="Unassembled WGS sequence"/>
</dbReference>
<proteinExistence type="predicted"/>
<gene>
    <name evidence="1" type="ORF">GCM10010307_46220</name>
</gene>
<organism evidence="1 2">
    <name type="scientific">Streptomyces vastus</name>
    <dbReference type="NCBI Taxonomy" id="285451"/>
    <lineage>
        <taxon>Bacteria</taxon>
        <taxon>Bacillati</taxon>
        <taxon>Actinomycetota</taxon>
        <taxon>Actinomycetes</taxon>
        <taxon>Kitasatosporales</taxon>
        <taxon>Streptomycetaceae</taxon>
        <taxon>Streptomyces</taxon>
    </lineage>
</organism>
<dbReference type="EMBL" id="BAAASJ010000044">
    <property type="protein sequence ID" value="GAA2642891.1"/>
    <property type="molecule type" value="Genomic_DNA"/>
</dbReference>
<comment type="caution">
    <text evidence="1">The sequence shown here is derived from an EMBL/GenBank/DDBJ whole genome shotgun (WGS) entry which is preliminary data.</text>
</comment>
<evidence type="ECO:0000313" key="1">
    <source>
        <dbReference type="EMBL" id="GAA2642891.1"/>
    </source>
</evidence>
<keyword evidence="2" id="KW-1185">Reference proteome</keyword>
<reference evidence="2" key="1">
    <citation type="journal article" date="2019" name="Int. J. Syst. Evol. Microbiol.">
        <title>The Global Catalogue of Microorganisms (GCM) 10K type strain sequencing project: providing services to taxonomists for standard genome sequencing and annotation.</title>
        <authorList>
            <consortium name="The Broad Institute Genomics Platform"/>
            <consortium name="The Broad Institute Genome Sequencing Center for Infectious Disease"/>
            <person name="Wu L."/>
            <person name="Ma J."/>
        </authorList>
    </citation>
    <scope>NUCLEOTIDE SEQUENCE [LARGE SCALE GENOMIC DNA]</scope>
    <source>
        <strain evidence="2">JCM 4524</strain>
    </source>
</reference>
<evidence type="ECO:0000313" key="2">
    <source>
        <dbReference type="Proteomes" id="UP001500151"/>
    </source>
</evidence>
<accession>A0ABP6DJL1</accession>
<name>A0ABP6DJL1_9ACTN</name>